<organism evidence="1 2">
    <name type="scientific">Budvicia aquatica</name>
    <dbReference type="NCBI Taxonomy" id="82979"/>
    <lineage>
        <taxon>Bacteria</taxon>
        <taxon>Pseudomonadati</taxon>
        <taxon>Pseudomonadota</taxon>
        <taxon>Gammaproteobacteria</taxon>
        <taxon>Enterobacterales</taxon>
        <taxon>Budviciaceae</taxon>
        <taxon>Budvicia</taxon>
    </lineage>
</organism>
<dbReference type="AlphaFoldDB" id="A0A484ZJZ8"/>
<dbReference type="EMBL" id="CAADJA010000002">
    <property type="protein sequence ID" value="VFS48238.1"/>
    <property type="molecule type" value="Genomic_DNA"/>
</dbReference>
<proteinExistence type="predicted"/>
<reference evidence="1 2" key="1">
    <citation type="submission" date="2019-03" db="EMBL/GenBank/DDBJ databases">
        <authorList>
            <consortium name="Pathogen Informatics"/>
        </authorList>
    </citation>
    <scope>NUCLEOTIDE SEQUENCE [LARGE SCALE GENOMIC DNA]</scope>
    <source>
        <strain evidence="1 2">NCTC12282</strain>
    </source>
</reference>
<evidence type="ECO:0000313" key="2">
    <source>
        <dbReference type="Proteomes" id="UP000373449"/>
    </source>
</evidence>
<name>A0A484ZJZ8_9GAMM</name>
<evidence type="ECO:0000313" key="1">
    <source>
        <dbReference type="EMBL" id="VFS48238.1"/>
    </source>
</evidence>
<sequence length="34" mass="4005">MSSKEQNIPNEQVSEETLMISSKWKALNRPQRLM</sequence>
<protein>
    <submittedName>
        <fullName evidence="1">Uncharacterized protein</fullName>
    </submittedName>
</protein>
<gene>
    <name evidence="1" type="ORF">NCTC12282_03096</name>
</gene>
<accession>A0A484ZJZ8</accession>
<dbReference type="Proteomes" id="UP000373449">
    <property type="component" value="Unassembled WGS sequence"/>
</dbReference>